<dbReference type="AlphaFoldDB" id="A0A1Y4VW24"/>
<organism evidence="1 2">
    <name type="scientific">Bacteroides xylanisolvens</name>
    <dbReference type="NCBI Taxonomy" id="371601"/>
    <lineage>
        <taxon>Bacteria</taxon>
        <taxon>Pseudomonadati</taxon>
        <taxon>Bacteroidota</taxon>
        <taxon>Bacteroidia</taxon>
        <taxon>Bacteroidales</taxon>
        <taxon>Bacteroidaceae</taxon>
        <taxon>Bacteroides</taxon>
    </lineage>
</organism>
<dbReference type="Proteomes" id="UP000196036">
    <property type="component" value="Unassembled WGS sequence"/>
</dbReference>
<name>A0A1Y4VW24_9BACE</name>
<protein>
    <submittedName>
        <fullName evidence="1">DUF5004 domain-containing protein</fullName>
    </submittedName>
</protein>
<dbReference type="InterPro" id="IPR032168">
    <property type="entry name" value="DUF5004"/>
</dbReference>
<reference evidence="2" key="1">
    <citation type="submission" date="2017-04" db="EMBL/GenBank/DDBJ databases">
        <title>Function of individual gut microbiota members based on whole genome sequencing of pure cultures obtained from chicken caecum.</title>
        <authorList>
            <person name="Medvecky M."/>
            <person name="Cejkova D."/>
            <person name="Polansky O."/>
            <person name="Karasova D."/>
            <person name="Kubasova T."/>
            <person name="Cizek A."/>
            <person name="Rychlik I."/>
        </authorList>
    </citation>
    <scope>NUCLEOTIDE SEQUENCE [LARGE SCALE GENOMIC DNA]</scope>
    <source>
        <strain evidence="2">An109</strain>
    </source>
</reference>
<accession>A0A1Y4VW24</accession>
<dbReference type="EMBL" id="NFLW01000004">
    <property type="protein sequence ID" value="OUQ73563.1"/>
    <property type="molecule type" value="Genomic_DNA"/>
</dbReference>
<comment type="caution">
    <text evidence="1">The sequence shown here is derived from an EMBL/GenBank/DDBJ whole genome shotgun (WGS) entry which is preliminary data.</text>
</comment>
<sequence length="151" mass="17467">MKHCIYLVAVTLLTMLFMVSCDTFSAPLDPDKNREQVKDVSGMWQLTTVSRNGTDITDVMDFSQFKIHLKKDGNYSIENYLPFVVRHDGKWNVDDAYFPFHLYFTEEGTTYQASTEIQFPIINGERNIIITHSPGCVKNSYTYVFKKISEN</sequence>
<gene>
    <name evidence="1" type="ORF">B5E52_03350</name>
</gene>
<dbReference type="RefSeq" id="WP_008020714.1">
    <property type="nucleotide sequence ID" value="NZ_BAABZH010000001.1"/>
</dbReference>
<dbReference type="PROSITE" id="PS51257">
    <property type="entry name" value="PROKAR_LIPOPROTEIN"/>
    <property type="match status" value="1"/>
</dbReference>
<dbReference type="Pfam" id="PF16395">
    <property type="entry name" value="DUF5004"/>
    <property type="match status" value="1"/>
</dbReference>
<evidence type="ECO:0000313" key="1">
    <source>
        <dbReference type="EMBL" id="OUQ73563.1"/>
    </source>
</evidence>
<evidence type="ECO:0000313" key="2">
    <source>
        <dbReference type="Proteomes" id="UP000196036"/>
    </source>
</evidence>
<proteinExistence type="predicted"/>